<protein>
    <submittedName>
        <fullName evidence="2">Uncharacterized protein</fullName>
    </submittedName>
</protein>
<feature type="transmembrane region" description="Helical" evidence="1">
    <location>
        <begin position="351"/>
        <end position="375"/>
    </location>
</feature>
<feature type="transmembrane region" description="Helical" evidence="1">
    <location>
        <begin position="126"/>
        <end position="146"/>
    </location>
</feature>
<keyword evidence="1" id="KW-1133">Transmembrane helix</keyword>
<dbReference type="EMBL" id="QBKG01000007">
    <property type="protein sequence ID" value="PTX06352.1"/>
    <property type="molecule type" value="Genomic_DNA"/>
</dbReference>
<feature type="transmembrane region" description="Helical" evidence="1">
    <location>
        <begin position="256"/>
        <end position="280"/>
    </location>
</feature>
<feature type="transmembrane region" description="Helical" evidence="1">
    <location>
        <begin position="321"/>
        <end position="342"/>
    </location>
</feature>
<feature type="transmembrane region" description="Helical" evidence="1">
    <location>
        <begin position="20"/>
        <end position="43"/>
    </location>
</feature>
<feature type="transmembrane region" description="Helical" evidence="1">
    <location>
        <begin position="287"/>
        <end position="309"/>
    </location>
</feature>
<proteinExistence type="predicted"/>
<keyword evidence="1" id="KW-0472">Membrane</keyword>
<sequence>MNTVLLNIKPDISKDIRWAFAYFFIAVLLGIFMRSVGVVTYPFEFNYRYIVHTHSHLALLGFVYGLLSSLLLHYFVRFKEEKPHTVIDSAYLSVKIRHKPLFRYRILFAVTQISVLGMLFSFPFQGYGLVSITFSSVFVICTYFYAHFFLKNSVKPSPFVKMGIFYLILSSIGIWMMPVTIVKFGKFSGMYMCAIAFFLHFQYNGWMLSSLMGLLVHKMGWQAQYPNLIKRVFIVFQAGVLGSLFISWVGYFSYPIYYILGGLSVLLWLGAVATLAYLYFKTKPLRLLPTIFISLFILKLLMMFTGAFPQLTPYLFQNIDLLIAYLHFNFLGIILIGLLFFLEEVYKVNRWLVYLFLFAFVVTELLIAYKGFAVWWQYYIFPYFYEILWAATALFYFSAVGWLIGGNKIK</sequence>
<accession>A0A2T5XTX9</accession>
<dbReference type="AlphaFoldDB" id="A0A2T5XTX9"/>
<evidence type="ECO:0000313" key="3">
    <source>
        <dbReference type="Proteomes" id="UP000243985"/>
    </source>
</evidence>
<organism evidence="2 3">
    <name type="scientific">Capnocytophaga leadbetteri</name>
    <dbReference type="NCBI Taxonomy" id="327575"/>
    <lineage>
        <taxon>Bacteria</taxon>
        <taxon>Pseudomonadati</taxon>
        <taxon>Bacteroidota</taxon>
        <taxon>Flavobacteriia</taxon>
        <taxon>Flavobacteriales</taxon>
        <taxon>Flavobacteriaceae</taxon>
        <taxon>Capnocytophaga</taxon>
    </lineage>
</organism>
<name>A0A2T5XTX9_9FLAO</name>
<feature type="transmembrane region" description="Helical" evidence="1">
    <location>
        <begin position="228"/>
        <end position="250"/>
    </location>
</feature>
<feature type="transmembrane region" description="Helical" evidence="1">
    <location>
        <begin position="102"/>
        <end position="120"/>
    </location>
</feature>
<dbReference type="Proteomes" id="UP000243985">
    <property type="component" value="Unassembled WGS sequence"/>
</dbReference>
<evidence type="ECO:0000313" key="2">
    <source>
        <dbReference type="EMBL" id="PTX06352.1"/>
    </source>
</evidence>
<gene>
    <name evidence="2" type="ORF">C8P65_1077</name>
</gene>
<feature type="transmembrane region" description="Helical" evidence="1">
    <location>
        <begin position="158"/>
        <end position="177"/>
    </location>
</feature>
<keyword evidence="1" id="KW-0812">Transmembrane</keyword>
<feature type="transmembrane region" description="Helical" evidence="1">
    <location>
        <begin position="189"/>
        <end position="216"/>
    </location>
</feature>
<feature type="transmembrane region" description="Helical" evidence="1">
    <location>
        <begin position="387"/>
        <end position="405"/>
    </location>
</feature>
<comment type="caution">
    <text evidence="2">The sequence shown here is derived from an EMBL/GenBank/DDBJ whole genome shotgun (WGS) entry which is preliminary data.</text>
</comment>
<evidence type="ECO:0000256" key="1">
    <source>
        <dbReference type="SAM" id="Phobius"/>
    </source>
</evidence>
<reference evidence="2 3" key="1">
    <citation type="submission" date="2018-04" db="EMBL/GenBank/DDBJ databases">
        <title>Genomic Encyclopedia of Archaeal and Bacterial Type Strains, Phase II (KMG-II): from individual species to whole genera.</title>
        <authorList>
            <person name="Goeker M."/>
        </authorList>
    </citation>
    <scope>NUCLEOTIDE SEQUENCE [LARGE SCALE GENOMIC DNA]</scope>
    <source>
        <strain evidence="2 3">DSM 22902</strain>
    </source>
</reference>
<feature type="transmembrane region" description="Helical" evidence="1">
    <location>
        <begin position="55"/>
        <end position="76"/>
    </location>
</feature>